<dbReference type="Proteomes" id="UP000193067">
    <property type="component" value="Unassembled WGS sequence"/>
</dbReference>
<keyword evidence="3" id="KW-1185">Reference proteome</keyword>
<evidence type="ECO:0000313" key="2">
    <source>
        <dbReference type="EMBL" id="OSD07029.1"/>
    </source>
</evidence>
<evidence type="ECO:0000313" key="3">
    <source>
        <dbReference type="Proteomes" id="UP000193067"/>
    </source>
</evidence>
<gene>
    <name evidence="2" type="ORF">PYCCODRAFT_1422509</name>
</gene>
<name>A0A1Y2J0V3_TRAC3</name>
<evidence type="ECO:0000256" key="1">
    <source>
        <dbReference type="SAM" id="SignalP"/>
    </source>
</evidence>
<accession>A0A1Y2J0V3</accession>
<dbReference type="OrthoDB" id="2748693at2759"/>
<proteinExistence type="predicted"/>
<feature type="signal peptide" evidence="1">
    <location>
        <begin position="1"/>
        <end position="23"/>
    </location>
</feature>
<feature type="chain" id="PRO_5013390881" evidence="1">
    <location>
        <begin position="24"/>
        <end position="319"/>
    </location>
</feature>
<protein>
    <submittedName>
        <fullName evidence="2">Uncharacterized protein</fullName>
    </submittedName>
</protein>
<keyword evidence="1" id="KW-0732">Signal</keyword>
<reference evidence="2 3" key="1">
    <citation type="journal article" date="2015" name="Biotechnol. Biofuels">
        <title>Enhanced degradation of softwood versus hardwood by the white-rot fungus Pycnoporus coccineus.</title>
        <authorList>
            <person name="Couturier M."/>
            <person name="Navarro D."/>
            <person name="Chevret D."/>
            <person name="Henrissat B."/>
            <person name="Piumi F."/>
            <person name="Ruiz-Duenas F.J."/>
            <person name="Martinez A.T."/>
            <person name="Grigoriev I.V."/>
            <person name="Riley R."/>
            <person name="Lipzen A."/>
            <person name="Berrin J.G."/>
            <person name="Master E.R."/>
            <person name="Rosso M.N."/>
        </authorList>
    </citation>
    <scope>NUCLEOTIDE SEQUENCE [LARGE SCALE GENOMIC DNA]</scope>
    <source>
        <strain evidence="2 3">BRFM310</strain>
    </source>
</reference>
<sequence>MIFTTVIVTCLFALLGVFQQASVDTFLSSLSHLNTPTLSSVTATFLQVTGSVTRVALDPAPVPEVASIVGRLIREANIGDNLMGFTLEVQDLPVPASFHFVDPINVVTDSLPVTQTYGGSQYGITRIFLRLCMILALYAYRDVVYAFVLDPLADQLRQVYGTPQSQTIPTLVNIMKRSTMSSALTTLAEARHVDAAELDHAFGSSRSVSPVSFDLAETQRHVDAAVPKPVFGHMRSLPMSLLQEEVEDEEEDYDAYLRCALNVMDDGGPPAAGWYLEEAEEGDEPPLAVHPDVDELNAWTLPWYPAEVHTEDMVAIGAG</sequence>
<dbReference type="EMBL" id="KZ084089">
    <property type="protein sequence ID" value="OSD07029.1"/>
    <property type="molecule type" value="Genomic_DNA"/>
</dbReference>
<organism evidence="2 3">
    <name type="scientific">Trametes coccinea (strain BRFM310)</name>
    <name type="common">Pycnoporus coccineus</name>
    <dbReference type="NCBI Taxonomy" id="1353009"/>
    <lineage>
        <taxon>Eukaryota</taxon>
        <taxon>Fungi</taxon>
        <taxon>Dikarya</taxon>
        <taxon>Basidiomycota</taxon>
        <taxon>Agaricomycotina</taxon>
        <taxon>Agaricomycetes</taxon>
        <taxon>Polyporales</taxon>
        <taxon>Polyporaceae</taxon>
        <taxon>Trametes</taxon>
    </lineage>
</organism>
<dbReference type="AlphaFoldDB" id="A0A1Y2J0V3"/>